<dbReference type="PANTHER" id="PTHR48312:SF1">
    <property type="entry name" value="SULFOTRANSFERASE"/>
    <property type="match status" value="1"/>
</dbReference>
<name>A0A0N1H2K1_9EURO</name>
<comment type="caution">
    <text evidence="1">The sequence shown here is derived from an EMBL/GenBank/DDBJ whole genome shotgun (WGS) entry which is preliminary data.</text>
</comment>
<protein>
    <submittedName>
        <fullName evidence="1">Uncharacterized protein</fullName>
    </submittedName>
</protein>
<dbReference type="GeneID" id="28736972"/>
<proteinExistence type="predicted"/>
<dbReference type="STRING" id="1664694.A0A0N1H2K1"/>
<dbReference type="RefSeq" id="XP_017994555.1">
    <property type="nucleotide sequence ID" value="XM_018145092.1"/>
</dbReference>
<evidence type="ECO:0000313" key="1">
    <source>
        <dbReference type="EMBL" id="KPI34592.1"/>
    </source>
</evidence>
<reference evidence="1 2" key="1">
    <citation type="submission" date="2015-06" db="EMBL/GenBank/DDBJ databases">
        <title>Draft genome of the ant-associated black yeast Phialophora attae CBS 131958.</title>
        <authorList>
            <person name="Moreno L.F."/>
            <person name="Stielow B.J."/>
            <person name="de Hoog S."/>
            <person name="Vicente V.A."/>
            <person name="Weiss V.A."/>
            <person name="de Vries M."/>
            <person name="Cruz L.M."/>
            <person name="Souza E.M."/>
        </authorList>
    </citation>
    <scope>NUCLEOTIDE SEQUENCE [LARGE SCALE GENOMIC DNA]</scope>
    <source>
        <strain evidence="1 2">CBS 131958</strain>
    </source>
</reference>
<dbReference type="Proteomes" id="UP000038010">
    <property type="component" value="Unassembled WGS sequence"/>
</dbReference>
<accession>A0A0N1H2K1</accession>
<keyword evidence="2" id="KW-1185">Reference proteome</keyword>
<dbReference type="OrthoDB" id="3650366at2759"/>
<sequence length="347" mass="38826">MADQLNAGSPPTTVLLLTHSRCASHVLEKMLSKQPNTVLTSAWFLPTRQLRRDVLKAGPINQVSPTLLSSFMTAFNSEYSHFLQSLSDAKANGKVAIAHPQPHMMLSPQVTSSYVYDNLTTHDPQFGQPGRFLAGGDSDEEPHTNPSLLPDSFFLIPGTIPIINFRHPMLLCEGVYRGVRDQPTFREANSEYFRKQVGNGASLYPVRLMYDWYVKHGPAAGISPILVEADDYLGEEKEALIGQICALIPGFDAQHVIYKWEKATAEEVSAMGEQRAQALQTINGSEGVMQGYDTQGKTIESETRRWREKYGDEDAEFIRALVDKAMPDYEYFRERRLRPDGAARLGE</sequence>
<dbReference type="PANTHER" id="PTHR48312">
    <property type="match status" value="1"/>
</dbReference>
<dbReference type="EMBL" id="LFJN01000055">
    <property type="protein sequence ID" value="KPI34592.1"/>
    <property type="molecule type" value="Genomic_DNA"/>
</dbReference>
<dbReference type="AlphaFoldDB" id="A0A0N1H2K1"/>
<dbReference type="VEuPathDB" id="FungiDB:AB675_4920"/>
<evidence type="ECO:0000313" key="2">
    <source>
        <dbReference type="Proteomes" id="UP000038010"/>
    </source>
</evidence>
<organism evidence="1 2">
    <name type="scientific">Cyphellophora attinorum</name>
    <dbReference type="NCBI Taxonomy" id="1664694"/>
    <lineage>
        <taxon>Eukaryota</taxon>
        <taxon>Fungi</taxon>
        <taxon>Dikarya</taxon>
        <taxon>Ascomycota</taxon>
        <taxon>Pezizomycotina</taxon>
        <taxon>Eurotiomycetes</taxon>
        <taxon>Chaetothyriomycetidae</taxon>
        <taxon>Chaetothyriales</taxon>
        <taxon>Cyphellophoraceae</taxon>
        <taxon>Cyphellophora</taxon>
    </lineage>
</organism>
<gene>
    <name evidence="1" type="ORF">AB675_4920</name>
</gene>